<dbReference type="InterPro" id="IPR027417">
    <property type="entry name" value="P-loop_NTPase"/>
</dbReference>
<comment type="subunit">
    <text evidence="2">Heterodimer of SbcC and SbcD.</text>
</comment>
<comment type="caution">
    <text evidence="6">The sequence shown here is derived from an EMBL/GenBank/DDBJ whole genome shotgun (WGS) entry which is preliminary data.</text>
</comment>
<dbReference type="PANTHER" id="PTHR32114">
    <property type="entry name" value="ABC TRANSPORTER ABCH.3"/>
    <property type="match status" value="1"/>
</dbReference>
<accession>A0A848BZA8</accession>
<keyword evidence="4" id="KW-0175">Coiled coil</keyword>
<dbReference type="SUPFAM" id="SSF52540">
    <property type="entry name" value="P-loop containing nucleoside triphosphate hydrolases"/>
    <property type="match status" value="2"/>
</dbReference>
<protein>
    <recommendedName>
        <fullName evidence="3">Nuclease SbcCD subunit C</fullName>
    </recommendedName>
</protein>
<reference evidence="6 7" key="1">
    <citation type="submission" date="2020-04" db="EMBL/GenBank/DDBJ databases">
        <authorList>
            <person name="Hitch T.C.A."/>
            <person name="Wylensek D."/>
            <person name="Clavel T."/>
        </authorList>
    </citation>
    <scope>NUCLEOTIDE SEQUENCE [LARGE SCALE GENOMIC DNA]</scope>
    <source>
        <strain evidence="6 7">Oil-RF-744-FAT-WT-6-1</strain>
    </source>
</reference>
<dbReference type="InterPro" id="IPR041685">
    <property type="entry name" value="AAA_GajA/Old/RecF-like"/>
</dbReference>
<evidence type="ECO:0000259" key="5">
    <source>
        <dbReference type="Pfam" id="PF13175"/>
    </source>
</evidence>
<gene>
    <name evidence="6" type="ORF">HF872_06950</name>
</gene>
<organism evidence="6 7">
    <name type="scientific">Megasphaera hexanoica</name>
    <dbReference type="NCBI Taxonomy" id="1675036"/>
    <lineage>
        <taxon>Bacteria</taxon>
        <taxon>Bacillati</taxon>
        <taxon>Bacillota</taxon>
        <taxon>Negativicutes</taxon>
        <taxon>Veillonellales</taxon>
        <taxon>Veillonellaceae</taxon>
        <taxon>Megasphaera</taxon>
    </lineage>
</organism>
<dbReference type="GO" id="GO:0006302">
    <property type="term" value="P:double-strand break repair"/>
    <property type="evidence" value="ECO:0007669"/>
    <property type="project" value="InterPro"/>
</dbReference>
<dbReference type="AlphaFoldDB" id="A0A848BZA8"/>
<evidence type="ECO:0000256" key="2">
    <source>
        <dbReference type="ARBA" id="ARBA00011322"/>
    </source>
</evidence>
<dbReference type="Gene3D" id="3.40.50.300">
    <property type="entry name" value="P-loop containing nucleotide triphosphate hydrolases"/>
    <property type="match status" value="2"/>
</dbReference>
<evidence type="ECO:0000313" key="6">
    <source>
        <dbReference type="EMBL" id="NME28359.1"/>
    </source>
</evidence>
<evidence type="ECO:0000256" key="1">
    <source>
        <dbReference type="ARBA" id="ARBA00006930"/>
    </source>
</evidence>
<evidence type="ECO:0000256" key="4">
    <source>
        <dbReference type="SAM" id="Coils"/>
    </source>
</evidence>
<sequence length="661" mass="75689">MSVYIDKIIFKNYRQYGSGVLRFDTKNDIKLSVFVAKNGTGKTTLLNAITWCLYGEEKQLDQNETPLPLVNTAILQKANIDDVIPVCVKVEVIDDDRMIEFCREIKFKIAPQGKPISDSDKFSAIITPHSGTLNTVVKDDEEAEDLVKEYFDEAIYQFYFFDGENLKEFFTENKTGYIKDSIFNISQVTLIKNSCEHLDKLKKDYTKSLSKDFPVVAELEKKCSDLEESIQRRKSLIDESNEKIKSYDKCMREIEEKLKLYGPIQEKQKIREDLENRLNKIEKDAKDLGTESTTFIRKYMILLSLYPRISQTLSIIEEKENKGELPPSIDKKQVENLLEHCDEPCPLCGGKIGETGRQHLAELLKKISVSSETSNYLKEIKGSLEADIDEAKKFNLDLEKIKERKKDLDSQKNDITKELNEISSYLSNYNSTNATVDIPKLESRRRDLKSKIASANQNIGSNKAELNQEEKELGTLKKALSSAIEKTDERNELKCMVKIIETISEELEKIKDELVNEMKSEIEKTTWNYFDHMIWKKETFGSIEISDNYDVSVYDKNHNEMTGSLSATEKMALAYAFTLAIHKTSGKNCPLVIDSPLGRVSDDNRENMAKALLDVSRDKQIIMLFTPDEYSSSVQKLYQSSANVRELKLSSDESFIEGIES</sequence>
<proteinExistence type="inferred from homology"/>
<evidence type="ECO:0000256" key="3">
    <source>
        <dbReference type="ARBA" id="ARBA00013368"/>
    </source>
</evidence>
<evidence type="ECO:0000313" key="7">
    <source>
        <dbReference type="Proteomes" id="UP000591071"/>
    </source>
</evidence>
<feature type="domain" description="Endonuclease GajA/Old nuclease/RecF-like AAA" evidence="5">
    <location>
        <begin position="4"/>
        <end position="292"/>
    </location>
</feature>
<dbReference type="PANTHER" id="PTHR32114:SF2">
    <property type="entry name" value="ABC TRANSPORTER ABCH.3"/>
    <property type="match status" value="1"/>
</dbReference>
<dbReference type="Proteomes" id="UP000591071">
    <property type="component" value="Unassembled WGS sequence"/>
</dbReference>
<dbReference type="RefSeq" id="WP_170087581.1">
    <property type="nucleotide sequence ID" value="NZ_JABAFG010000009.1"/>
</dbReference>
<dbReference type="EMBL" id="JABAFG010000009">
    <property type="protein sequence ID" value="NME28359.1"/>
    <property type="molecule type" value="Genomic_DNA"/>
</dbReference>
<name>A0A848BZA8_9FIRM</name>
<feature type="coiled-coil region" evidence="4">
    <location>
        <begin position="216"/>
        <end position="291"/>
    </location>
</feature>
<dbReference type="GO" id="GO:0016887">
    <property type="term" value="F:ATP hydrolysis activity"/>
    <property type="evidence" value="ECO:0007669"/>
    <property type="project" value="InterPro"/>
</dbReference>
<comment type="similarity">
    <text evidence="1">Belongs to the SMC family. SbcC subfamily.</text>
</comment>
<feature type="coiled-coil region" evidence="4">
    <location>
        <begin position="384"/>
        <end position="524"/>
    </location>
</feature>
<dbReference type="Pfam" id="PF13175">
    <property type="entry name" value="AAA_15"/>
    <property type="match status" value="1"/>
</dbReference>